<keyword evidence="3" id="KW-0808">Transferase</keyword>
<gene>
    <name evidence="7" type="primary">LOC107460784</name>
</gene>
<comment type="cofactor">
    <cofactor evidence="1">
        <name>pyridoxal 5'-phosphate</name>
        <dbReference type="ChEBI" id="CHEBI:597326"/>
    </cofactor>
</comment>
<dbReference type="CDD" id="cd00609">
    <property type="entry name" value="AAT_like"/>
    <property type="match status" value="1"/>
</dbReference>
<dbReference type="GO" id="GO:0016212">
    <property type="term" value="F:kynurenine-oxoglutarate transaminase activity"/>
    <property type="evidence" value="ECO:0007669"/>
    <property type="project" value="TreeGrafter"/>
</dbReference>
<dbReference type="PANTHER" id="PTHR43807:SF20">
    <property type="entry name" value="FI04487P"/>
    <property type="match status" value="1"/>
</dbReference>
<reference evidence="7" key="2">
    <citation type="submission" date="2025-08" db="UniProtKB">
        <authorList>
            <consortium name="RefSeq"/>
        </authorList>
    </citation>
    <scope>IDENTIFICATION</scope>
    <source>
        <tissue evidence="7">Whole plant</tissue>
    </source>
</reference>
<dbReference type="Gene3D" id="3.40.640.10">
    <property type="entry name" value="Type I PLP-dependent aspartate aminotransferase-like (Major domain)"/>
    <property type="match status" value="1"/>
</dbReference>
<dbReference type="SUPFAM" id="SSF53383">
    <property type="entry name" value="PLP-dependent transferases"/>
    <property type="match status" value="1"/>
</dbReference>
<dbReference type="Gene3D" id="3.90.1150.10">
    <property type="entry name" value="Aspartate Aminotransferase, domain 1"/>
    <property type="match status" value="2"/>
</dbReference>
<accession>A0A6P4C0J2</accession>
<dbReference type="GO" id="GO:0005737">
    <property type="term" value="C:cytoplasm"/>
    <property type="evidence" value="ECO:0007669"/>
    <property type="project" value="TreeGrafter"/>
</dbReference>
<dbReference type="InterPro" id="IPR015424">
    <property type="entry name" value="PyrdxlP-dep_Trfase"/>
</dbReference>
<protein>
    <submittedName>
        <fullName evidence="7">Uncharacterized protein LOC107460784</fullName>
    </submittedName>
</protein>
<organism evidence="6 7">
    <name type="scientific">Arachis duranensis</name>
    <name type="common">Wild peanut</name>
    <dbReference type="NCBI Taxonomy" id="130453"/>
    <lineage>
        <taxon>Eukaryota</taxon>
        <taxon>Viridiplantae</taxon>
        <taxon>Streptophyta</taxon>
        <taxon>Embryophyta</taxon>
        <taxon>Tracheophyta</taxon>
        <taxon>Spermatophyta</taxon>
        <taxon>Magnoliopsida</taxon>
        <taxon>eudicotyledons</taxon>
        <taxon>Gunneridae</taxon>
        <taxon>Pentapetalae</taxon>
        <taxon>rosids</taxon>
        <taxon>fabids</taxon>
        <taxon>Fabales</taxon>
        <taxon>Fabaceae</taxon>
        <taxon>Papilionoideae</taxon>
        <taxon>50 kb inversion clade</taxon>
        <taxon>dalbergioids sensu lato</taxon>
        <taxon>Dalbergieae</taxon>
        <taxon>Pterocarpus clade</taxon>
        <taxon>Arachis</taxon>
    </lineage>
</organism>
<evidence type="ECO:0000256" key="3">
    <source>
        <dbReference type="ARBA" id="ARBA00022679"/>
    </source>
</evidence>
<evidence type="ECO:0000259" key="5">
    <source>
        <dbReference type="Pfam" id="PF00155"/>
    </source>
</evidence>
<dbReference type="RefSeq" id="XP_015934665.2">
    <property type="nucleotide sequence ID" value="XM_016079179.3"/>
</dbReference>
<dbReference type="GO" id="GO:0030170">
    <property type="term" value="F:pyridoxal phosphate binding"/>
    <property type="evidence" value="ECO:0007669"/>
    <property type="project" value="InterPro"/>
</dbReference>
<dbReference type="InterPro" id="IPR004839">
    <property type="entry name" value="Aminotransferase_I/II_large"/>
</dbReference>
<dbReference type="InterPro" id="IPR051326">
    <property type="entry name" value="Kynurenine-oxoglutarate_AT"/>
</dbReference>
<proteinExistence type="predicted"/>
<keyword evidence="4" id="KW-0663">Pyridoxal phosphate</keyword>
<evidence type="ECO:0000256" key="2">
    <source>
        <dbReference type="ARBA" id="ARBA00022576"/>
    </source>
</evidence>
<dbReference type="GeneID" id="107460784"/>
<dbReference type="Proteomes" id="UP000515211">
    <property type="component" value="Chromosome 8"/>
</dbReference>
<dbReference type="InterPro" id="IPR015421">
    <property type="entry name" value="PyrdxlP-dep_Trfase_major"/>
</dbReference>
<dbReference type="PANTHER" id="PTHR43807">
    <property type="entry name" value="FI04487P"/>
    <property type="match status" value="1"/>
</dbReference>
<evidence type="ECO:0000313" key="6">
    <source>
        <dbReference type="Proteomes" id="UP000515211"/>
    </source>
</evidence>
<feature type="domain" description="Aminotransferase class I/classII large" evidence="5">
    <location>
        <begin position="97"/>
        <end position="276"/>
    </location>
</feature>
<dbReference type="InterPro" id="IPR015422">
    <property type="entry name" value="PyrdxlP-dep_Trfase_small"/>
</dbReference>
<dbReference type="Pfam" id="PF00155">
    <property type="entry name" value="Aminotran_1_2"/>
    <property type="match status" value="2"/>
</dbReference>
<evidence type="ECO:0000256" key="1">
    <source>
        <dbReference type="ARBA" id="ARBA00001933"/>
    </source>
</evidence>
<reference evidence="6" key="1">
    <citation type="journal article" date="2016" name="Nat. Genet.">
        <title>The genome sequences of Arachis duranensis and Arachis ipaensis, the diploid ancestors of cultivated peanut.</title>
        <authorList>
            <person name="Bertioli D.J."/>
            <person name="Cannon S.B."/>
            <person name="Froenicke L."/>
            <person name="Huang G."/>
            <person name="Farmer A.D."/>
            <person name="Cannon E.K."/>
            <person name="Liu X."/>
            <person name="Gao D."/>
            <person name="Clevenger J."/>
            <person name="Dash S."/>
            <person name="Ren L."/>
            <person name="Moretzsohn M.C."/>
            <person name="Shirasawa K."/>
            <person name="Huang W."/>
            <person name="Vidigal B."/>
            <person name="Abernathy B."/>
            <person name="Chu Y."/>
            <person name="Niederhuth C.E."/>
            <person name="Umale P."/>
            <person name="Araujo A.C."/>
            <person name="Kozik A."/>
            <person name="Kim K.D."/>
            <person name="Burow M.D."/>
            <person name="Varshney R.K."/>
            <person name="Wang X."/>
            <person name="Zhang X."/>
            <person name="Barkley N."/>
            <person name="Guimaraes P.M."/>
            <person name="Isobe S."/>
            <person name="Guo B."/>
            <person name="Liao B."/>
            <person name="Stalker H.T."/>
            <person name="Schmitz R.J."/>
            <person name="Scheffler B.E."/>
            <person name="Leal-Bertioli S.C."/>
            <person name="Xun X."/>
            <person name="Jackson S.A."/>
            <person name="Michelmore R."/>
            <person name="Ozias-Akins P."/>
        </authorList>
    </citation>
    <scope>NUCLEOTIDE SEQUENCE [LARGE SCALE GENOMIC DNA]</scope>
    <source>
        <strain evidence="6">cv. V14167</strain>
    </source>
</reference>
<sequence length="413" mass="45697">MQVHCTCTHPPMRFAPSSSFSKFIGFSKHFHTLIAPSSPKLSPFVLAATMSTDTLPTQNHTTATTTQRPLQVAKRLEKFKTTIFTQMSSLAIKHGAINLGQGFPNFDGPDFVKEAAIQAIRDGKNQYARGHGIPDLNLAIAERFKKDSGLVVDPEKEVTVTCGCTEAIAATILGLINPGDEVIVFAPFYDSYEATLSMAGANIKCITLRPPEFAVPIEELKSAVSKNTRAIMINTPHNPTGKMFTREELDSIASLCIENDVLVFSDEVYDKLAFDMEHISPTSLPGMFERTNSTPMQWATAEALRAPESYYVELKRDYMEKRAILVEGLESVGFKVFPSRGTYFVVVDHTPFGLENDVAFCEYLIKEVGVVAIPVSAFCLDPEDGKNLVRFTFCKDEGTLKAAVKRMKEKLRK</sequence>
<feature type="domain" description="Aminotransferase class I/classII large" evidence="5">
    <location>
        <begin position="286"/>
        <end position="406"/>
    </location>
</feature>
<keyword evidence="2" id="KW-0032">Aminotransferase</keyword>
<evidence type="ECO:0000313" key="7">
    <source>
        <dbReference type="RefSeq" id="XP_015934665.2"/>
    </source>
</evidence>
<evidence type="ECO:0000256" key="4">
    <source>
        <dbReference type="ARBA" id="ARBA00022898"/>
    </source>
</evidence>
<keyword evidence="6" id="KW-1185">Reference proteome</keyword>
<dbReference type="AlphaFoldDB" id="A0A6P4C0J2"/>
<name>A0A6P4C0J2_ARADU</name>
<dbReference type="KEGG" id="adu:107460784"/>